<name>A0A6C2UMZ8_9BACT</name>
<dbReference type="AlphaFoldDB" id="A0A6C2UMZ8"/>
<gene>
    <name evidence="1" type="ORF">SCARR_03714</name>
</gene>
<dbReference type="RefSeq" id="WP_136063084.1">
    <property type="nucleotide sequence ID" value="NZ_CAAHFH010000002.1"/>
</dbReference>
<reference evidence="1 2" key="1">
    <citation type="submission" date="2019-04" db="EMBL/GenBank/DDBJ databases">
        <authorList>
            <person name="Van Vliet M D."/>
        </authorList>
    </citation>
    <scope>NUCLEOTIDE SEQUENCE [LARGE SCALE GENOMIC DNA]</scope>
    <source>
        <strain evidence="1 2">F21</strain>
    </source>
</reference>
<dbReference type="EMBL" id="CAAHFH010000002">
    <property type="protein sequence ID" value="VGO21640.1"/>
    <property type="molecule type" value="Genomic_DNA"/>
</dbReference>
<dbReference type="Proteomes" id="UP000346198">
    <property type="component" value="Unassembled WGS sequence"/>
</dbReference>
<organism evidence="1 2">
    <name type="scientific">Pontiella sulfatireligans</name>
    <dbReference type="NCBI Taxonomy" id="2750658"/>
    <lineage>
        <taxon>Bacteria</taxon>
        <taxon>Pseudomonadati</taxon>
        <taxon>Kiritimatiellota</taxon>
        <taxon>Kiritimatiellia</taxon>
        <taxon>Kiritimatiellales</taxon>
        <taxon>Pontiellaceae</taxon>
        <taxon>Pontiella</taxon>
    </lineage>
</organism>
<protein>
    <submittedName>
        <fullName evidence="1">Uncharacterized protein</fullName>
    </submittedName>
</protein>
<proteinExistence type="predicted"/>
<sequence length="137" mass="15701">MVLYSYFMMGDSSTRKTFTKMIGDELVINHGEDYASQYSKEEFDQARTRLAWDEIPDTWFKEQMADADLSYNSLKRSCITTALLQIELAMEWLYKEKNLGPRKKIEWVPAGEIPAWFTDKALGEKTAGFFATPCSGG</sequence>
<evidence type="ECO:0000313" key="1">
    <source>
        <dbReference type="EMBL" id="VGO21640.1"/>
    </source>
</evidence>
<evidence type="ECO:0000313" key="2">
    <source>
        <dbReference type="Proteomes" id="UP000346198"/>
    </source>
</evidence>
<accession>A0A6C2UMZ8</accession>
<keyword evidence="2" id="KW-1185">Reference proteome</keyword>